<feature type="compositionally biased region" description="Basic and acidic residues" evidence="1">
    <location>
        <begin position="64"/>
        <end position="76"/>
    </location>
</feature>
<feature type="region of interest" description="Disordered" evidence="1">
    <location>
        <begin position="39"/>
        <end position="102"/>
    </location>
</feature>
<dbReference type="AlphaFoldDB" id="A0A6A5R7L6"/>
<keyword evidence="4" id="KW-1185">Reference proteome</keyword>
<name>A0A6A5R7L6_9PLEO</name>
<sequence length="430" mass="47229">MPSSSLLDPIIYSWLGAVVASPPTDTVALKDSALCNDCAAPRPTKRPRSADMDSGVGVTSDDQETPRPAKRLREINDPFYFSPTSSSRSDSTASVTSHKSGRLSPTKQIHALRNLERPVIFCDFSIVEADSGRSDVAAMRTAVQMLADGVGILDYDNADAFGASLAQVSELDRARLLRPWARDASRALRGVTPAIHKIADIVNDAIVLNTGAGGAEDEWNSDVQKPLLKLALATSRHTNVLSLHSVQSARIDPPALSNNNLPGRIIDYVFCLKPDSVISNAYRTLRPLAANTLKSWNHITSTAQDLPFAIHIETKSPMKSWTDGKPQIGIWMDAWLRRCELLWKDGQSPAAVMKKPWPAIPVLISQGHEWHLLVVTKTSEGVIVREQITIGSTRNVCDALKVIAVLHFLLDWAETVWRPWFLELIARQEG</sequence>
<dbReference type="GeneID" id="54354827"/>
<organism evidence="3 4">
    <name type="scientific">Didymella exigua CBS 183.55</name>
    <dbReference type="NCBI Taxonomy" id="1150837"/>
    <lineage>
        <taxon>Eukaryota</taxon>
        <taxon>Fungi</taxon>
        <taxon>Dikarya</taxon>
        <taxon>Ascomycota</taxon>
        <taxon>Pezizomycotina</taxon>
        <taxon>Dothideomycetes</taxon>
        <taxon>Pleosporomycetidae</taxon>
        <taxon>Pleosporales</taxon>
        <taxon>Pleosporineae</taxon>
        <taxon>Didymellaceae</taxon>
        <taxon>Didymella</taxon>
    </lineage>
</organism>
<protein>
    <recommendedName>
        <fullName evidence="2">PD-(D/E)XK nuclease-like domain-containing protein</fullName>
    </recommendedName>
</protein>
<reference evidence="3" key="1">
    <citation type="journal article" date="2020" name="Stud. Mycol.">
        <title>101 Dothideomycetes genomes: a test case for predicting lifestyles and emergence of pathogens.</title>
        <authorList>
            <person name="Haridas S."/>
            <person name="Albert R."/>
            <person name="Binder M."/>
            <person name="Bloem J."/>
            <person name="Labutti K."/>
            <person name="Salamov A."/>
            <person name="Andreopoulos B."/>
            <person name="Baker S."/>
            <person name="Barry K."/>
            <person name="Bills G."/>
            <person name="Bluhm B."/>
            <person name="Cannon C."/>
            <person name="Castanera R."/>
            <person name="Culley D."/>
            <person name="Daum C."/>
            <person name="Ezra D."/>
            <person name="Gonzalez J."/>
            <person name="Henrissat B."/>
            <person name="Kuo A."/>
            <person name="Liang C."/>
            <person name="Lipzen A."/>
            <person name="Lutzoni F."/>
            <person name="Magnuson J."/>
            <person name="Mondo S."/>
            <person name="Nolan M."/>
            <person name="Ohm R."/>
            <person name="Pangilinan J."/>
            <person name="Park H.-J."/>
            <person name="Ramirez L."/>
            <person name="Alfaro M."/>
            <person name="Sun H."/>
            <person name="Tritt A."/>
            <person name="Yoshinaga Y."/>
            <person name="Zwiers L.-H."/>
            <person name="Turgeon B."/>
            <person name="Goodwin S."/>
            <person name="Spatafora J."/>
            <person name="Crous P."/>
            <person name="Grigoriev I."/>
        </authorList>
    </citation>
    <scope>NUCLEOTIDE SEQUENCE</scope>
    <source>
        <strain evidence="3">CBS 183.55</strain>
    </source>
</reference>
<evidence type="ECO:0000313" key="3">
    <source>
        <dbReference type="EMBL" id="KAF1923329.1"/>
    </source>
</evidence>
<feature type="domain" description="PD-(D/E)XK nuclease-like" evidence="2">
    <location>
        <begin position="177"/>
        <end position="418"/>
    </location>
</feature>
<dbReference type="Pfam" id="PF20516">
    <property type="entry name" value="PDDEXK_12"/>
    <property type="match status" value="1"/>
</dbReference>
<dbReference type="RefSeq" id="XP_033443582.1">
    <property type="nucleotide sequence ID" value="XM_033597160.1"/>
</dbReference>
<accession>A0A6A5R7L6</accession>
<dbReference type="Proteomes" id="UP000800082">
    <property type="component" value="Unassembled WGS sequence"/>
</dbReference>
<gene>
    <name evidence="3" type="ORF">M421DRAFT_75715</name>
</gene>
<dbReference type="InterPro" id="IPR046797">
    <property type="entry name" value="PDDEXK_12"/>
</dbReference>
<evidence type="ECO:0000256" key="1">
    <source>
        <dbReference type="SAM" id="MobiDB-lite"/>
    </source>
</evidence>
<evidence type="ECO:0000259" key="2">
    <source>
        <dbReference type="Pfam" id="PF20516"/>
    </source>
</evidence>
<dbReference type="EMBL" id="ML979007">
    <property type="protein sequence ID" value="KAF1923329.1"/>
    <property type="molecule type" value="Genomic_DNA"/>
</dbReference>
<proteinExistence type="predicted"/>
<evidence type="ECO:0000313" key="4">
    <source>
        <dbReference type="Proteomes" id="UP000800082"/>
    </source>
</evidence>
<feature type="compositionally biased region" description="Low complexity" evidence="1">
    <location>
        <begin position="82"/>
        <end position="97"/>
    </location>
</feature>
<dbReference type="OrthoDB" id="4161186at2759"/>